<dbReference type="PANTHER" id="PTHR11008">
    <property type="entry name" value="PROTEIN TAKEOUT-LIKE PROTEIN"/>
    <property type="match status" value="1"/>
</dbReference>
<organism evidence="2 3">
    <name type="scientific">Chilo suppressalis</name>
    <name type="common">Asiatic rice borer moth</name>
    <dbReference type="NCBI Taxonomy" id="168631"/>
    <lineage>
        <taxon>Eukaryota</taxon>
        <taxon>Metazoa</taxon>
        <taxon>Ecdysozoa</taxon>
        <taxon>Arthropoda</taxon>
        <taxon>Hexapoda</taxon>
        <taxon>Insecta</taxon>
        <taxon>Pterygota</taxon>
        <taxon>Neoptera</taxon>
        <taxon>Endopterygota</taxon>
        <taxon>Lepidoptera</taxon>
        <taxon>Glossata</taxon>
        <taxon>Ditrysia</taxon>
        <taxon>Pyraloidea</taxon>
        <taxon>Crambidae</taxon>
        <taxon>Crambinae</taxon>
        <taxon>Chilo</taxon>
    </lineage>
</organism>
<keyword evidence="1" id="KW-0732">Signal</keyword>
<accession>A0ABN8AUM3</accession>
<evidence type="ECO:0000313" key="3">
    <source>
        <dbReference type="Proteomes" id="UP001153292"/>
    </source>
</evidence>
<reference evidence="2" key="1">
    <citation type="submission" date="2021-12" db="EMBL/GenBank/DDBJ databases">
        <authorList>
            <person name="King R."/>
        </authorList>
    </citation>
    <scope>NUCLEOTIDE SEQUENCE</scope>
</reference>
<dbReference type="Pfam" id="PF06585">
    <property type="entry name" value="JHBP"/>
    <property type="match status" value="1"/>
</dbReference>
<dbReference type="SMART" id="SM00700">
    <property type="entry name" value="JHBP"/>
    <property type="match status" value="1"/>
</dbReference>
<dbReference type="EMBL" id="OU963908">
    <property type="protein sequence ID" value="CAH0399756.1"/>
    <property type="molecule type" value="Genomic_DNA"/>
</dbReference>
<sequence length="238" mass="26228">MNLGGLFTLPLFLHICNGALLPVPKCKISDTKCLKASAQAAVPLLAPGIPEIGAPPLDIMHIDLIKVNLAGLNMVVKDAVLKGLKNAKIDKISMDMAKKELKIVFSVDAEMKGKYKASGQLLILPISGDGDLMMKIKNAELNVTNTFEVVKNADGKDVIKLKGFRFTYDIKDGASYYLTNLFNGNKELSNTLLKFSNENWKLLSEEFGEPILRACIKVIFTSIKKYLYAHPLEELTEL</sequence>
<feature type="signal peptide" evidence="1">
    <location>
        <begin position="1"/>
        <end position="18"/>
    </location>
</feature>
<dbReference type="InterPro" id="IPR010562">
    <property type="entry name" value="Haemolymph_juvenile_hormone-bd"/>
</dbReference>
<feature type="chain" id="PRO_5047240994" evidence="1">
    <location>
        <begin position="19"/>
        <end position="238"/>
    </location>
</feature>
<evidence type="ECO:0000313" key="2">
    <source>
        <dbReference type="EMBL" id="CAH0399756.1"/>
    </source>
</evidence>
<proteinExistence type="predicted"/>
<keyword evidence="3" id="KW-1185">Reference proteome</keyword>
<name>A0ABN8AUM3_CHISP</name>
<evidence type="ECO:0000256" key="1">
    <source>
        <dbReference type="SAM" id="SignalP"/>
    </source>
</evidence>
<protein>
    <submittedName>
        <fullName evidence="2">Uncharacterized protein</fullName>
    </submittedName>
</protein>
<dbReference type="PANTHER" id="PTHR11008:SF32">
    <property type="entry name" value="CIRCADIAN CLOCK-CONTROLLED PROTEIN DAYWAKE-RELATED"/>
    <property type="match status" value="1"/>
</dbReference>
<dbReference type="InterPro" id="IPR038606">
    <property type="entry name" value="To_sf"/>
</dbReference>
<dbReference type="Proteomes" id="UP001153292">
    <property type="component" value="Chromosome 15"/>
</dbReference>
<dbReference type="Gene3D" id="3.15.10.30">
    <property type="entry name" value="Haemolymph juvenile hormone binding protein"/>
    <property type="match status" value="1"/>
</dbReference>
<gene>
    <name evidence="2" type="ORF">CHILSU_LOCUS2919</name>
</gene>